<dbReference type="Gene3D" id="3.40.50.2300">
    <property type="match status" value="1"/>
</dbReference>
<reference evidence="6 7" key="1">
    <citation type="journal article" date="2013" name="ISME J.">
        <title>Metabolic model for the filamentous 'Candidatus Microthrix parvicella' based on genomic and metagenomic analyses.</title>
        <authorList>
            <person name="Jon McIlroy S."/>
            <person name="Kristiansen R."/>
            <person name="Albertsen M."/>
            <person name="Michael Karst S."/>
            <person name="Rossetti S."/>
            <person name="Lund Nielsen J."/>
            <person name="Tandoi V."/>
            <person name="James Seviour R."/>
            <person name="Nielsen P.H."/>
        </authorList>
    </citation>
    <scope>NUCLEOTIDE SEQUENCE [LARGE SCALE GENOMIC DNA]</scope>
    <source>
        <strain evidence="6 7">RN1</strain>
    </source>
</reference>
<feature type="modified residue" description="4-aspartylphosphate" evidence="3">
    <location>
        <position position="53"/>
    </location>
</feature>
<keyword evidence="7" id="KW-1185">Reference proteome</keyword>
<name>R4Z3S8_9ACTN</name>
<dbReference type="InterPro" id="IPR000792">
    <property type="entry name" value="Tscrpt_reg_LuxR_C"/>
</dbReference>
<dbReference type="PRINTS" id="PR00038">
    <property type="entry name" value="HTHLUXR"/>
</dbReference>
<evidence type="ECO:0000256" key="2">
    <source>
        <dbReference type="ARBA" id="ARBA00023125"/>
    </source>
</evidence>
<dbReference type="GO" id="GO:0003677">
    <property type="term" value="F:DNA binding"/>
    <property type="evidence" value="ECO:0007669"/>
    <property type="project" value="UniProtKB-KW"/>
</dbReference>
<evidence type="ECO:0000259" key="5">
    <source>
        <dbReference type="PROSITE" id="PS50110"/>
    </source>
</evidence>
<dbReference type="SUPFAM" id="SSF52172">
    <property type="entry name" value="CheY-like"/>
    <property type="match status" value="1"/>
</dbReference>
<dbReference type="eggNOG" id="COG2197">
    <property type="taxonomic scope" value="Bacteria"/>
</dbReference>
<dbReference type="PANTHER" id="PTHR43214">
    <property type="entry name" value="TWO-COMPONENT RESPONSE REGULATOR"/>
    <property type="match status" value="1"/>
</dbReference>
<gene>
    <name evidence="6" type="ORF">BN381_70067</name>
</gene>
<dbReference type="OrthoDB" id="9808843at2"/>
<dbReference type="EMBL" id="CANL01000067">
    <property type="protein sequence ID" value="CCM65368.1"/>
    <property type="molecule type" value="Genomic_DNA"/>
</dbReference>
<keyword evidence="2" id="KW-0238">DNA-binding</keyword>
<evidence type="ECO:0000256" key="3">
    <source>
        <dbReference type="PROSITE-ProRule" id="PRU00169"/>
    </source>
</evidence>
<protein>
    <submittedName>
        <fullName evidence="6">Putative Uncharacterized transcriptional regulatory protein yxjL</fullName>
    </submittedName>
</protein>
<dbReference type="HOGENOM" id="CLU_000445_90_10_11"/>
<dbReference type="Proteomes" id="UP000018291">
    <property type="component" value="Unassembled WGS sequence"/>
</dbReference>
<feature type="domain" description="Response regulatory" evidence="5">
    <location>
        <begin position="3"/>
        <end position="118"/>
    </location>
</feature>
<dbReference type="SMART" id="SM00421">
    <property type="entry name" value="HTH_LUXR"/>
    <property type="match status" value="1"/>
</dbReference>
<dbReference type="PROSITE" id="PS00622">
    <property type="entry name" value="HTH_LUXR_1"/>
    <property type="match status" value="1"/>
</dbReference>
<dbReference type="InterPro" id="IPR001789">
    <property type="entry name" value="Sig_transdc_resp-reg_receiver"/>
</dbReference>
<dbReference type="CDD" id="cd17535">
    <property type="entry name" value="REC_NarL-like"/>
    <property type="match status" value="1"/>
</dbReference>
<dbReference type="Pfam" id="PF00072">
    <property type="entry name" value="Response_reg"/>
    <property type="match status" value="1"/>
</dbReference>
<dbReference type="GO" id="GO:0000160">
    <property type="term" value="P:phosphorelay signal transduction system"/>
    <property type="evidence" value="ECO:0007669"/>
    <property type="project" value="InterPro"/>
</dbReference>
<evidence type="ECO:0000256" key="1">
    <source>
        <dbReference type="ARBA" id="ARBA00022553"/>
    </source>
</evidence>
<keyword evidence="1 3" id="KW-0597">Phosphoprotein</keyword>
<evidence type="ECO:0000313" key="7">
    <source>
        <dbReference type="Proteomes" id="UP000018291"/>
    </source>
</evidence>
<dbReference type="RefSeq" id="WP_012230038.1">
    <property type="nucleotide sequence ID" value="NZ_HG422565.1"/>
</dbReference>
<dbReference type="SMART" id="SM00448">
    <property type="entry name" value="REC"/>
    <property type="match status" value="1"/>
</dbReference>
<dbReference type="Pfam" id="PF00196">
    <property type="entry name" value="GerE"/>
    <property type="match status" value="1"/>
</dbReference>
<dbReference type="PROSITE" id="PS50043">
    <property type="entry name" value="HTH_LUXR_2"/>
    <property type="match status" value="1"/>
</dbReference>
<dbReference type="AlphaFoldDB" id="R4Z3S8"/>
<accession>R4Z3S8</accession>
<dbReference type="InterPro" id="IPR016032">
    <property type="entry name" value="Sig_transdc_resp-reg_C-effctor"/>
</dbReference>
<dbReference type="SUPFAM" id="SSF46894">
    <property type="entry name" value="C-terminal effector domain of the bipartite response regulators"/>
    <property type="match status" value="1"/>
</dbReference>
<dbReference type="InterPro" id="IPR058245">
    <property type="entry name" value="NreC/VraR/RcsB-like_REC"/>
</dbReference>
<sequence length="212" mass="23018">MTRIVLVDDHQVLRDGIRRSLEDAGEEVVGEAGDGEEAVAVVAQTRPDVVLMDLEMPVLDGVESCKRILAQFPTTLVVVLTMHEDVARTRAALSAGAVAYLTKGTSMNEVIDAIRNVVAGETVLSVELAMSILRTADENGEVNDLLSDRQVEILQRIADGLSTKQVARELGISHKTVYNHLNAIYRRLDTQSLTHAVLSAVRKGIIHLDSGE</sequence>
<comment type="caution">
    <text evidence="6">The sequence shown here is derived from an EMBL/GenBank/DDBJ whole genome shotgun (WGS) entry which is preliminary data.</text>
</comment>
<dbReference type="PROSITE" id="PS50110">
    <property type="entry name" value="RESPONSE_REGULATORY"/>
    <property type="match status" value="1"/>
</dbReference>
<proteinExistence type="predicted"/>
<evidence type="ECO:0000313" key="6">
    <source>
        <dbReference type="EMBL" id="CCM65368.1"/>
    </source>
</evidence>
<dbReference type="GO" id="GO:0006355">
    <property type="term" value="P:regulation of DNA-templated transcription"/>
    <property type="evidence" value="ECO:0007669"/>
    <property type="project" value="InterPro"/>
</dbReference>
<feature type="domain" description="HTH luxR-type" evidence="4">
    <location>
        <begin position="139"/>
        <end position="204"/>
    </location>
</feature>
<dbReference type="InterPro" id="IPR011006">
    <property type="entry name" value="CheY-like_superfamily"/>
</dbReference>
<dbReference type="InterPro" id="IPR039420">
    <property type="entry name" value="WalR-like"/>
</dbReference>
<dbReference type="CDD" id="cd06170">
    <property type="entry name" value="LuxR_C_like"/>
    <property type="match status" value="1"/>
</dbReference>
<organism evidence="6 7">
    <name type="scientific">Candidatus Neomicrothrix parvicella RN1</name>
    <dbReference type="NCBI Taxonomy" id="1229780"/>
    <lineage>
        <taxon>Bacteria</taxon>
        <taxon>Bacillati</taxon>
        <taxon>Actinomycetota</taxon>
        <taxon>Acidimicrobiia</taxon>
        <taxon>Acidimicrobiales</taxon>
        <taxon>Microthrixaceae</taxon>
        <taxon>Candidatus Neomicrothrix</taxon>
    </lineage>
</organism>
<dbReference type="STRING" id="1229780.BN381_70067"/>
<evidence type="ECO:0000259" key="4">
    <source>
        <dbReference type="PROSITE" id="PS50043"/>
    </source>
</evidence>